<organism evidence="1 2">
    <name type="scientific">Streptococcus agalactiae</name>
    <dbReference type="NCBI Taxonomy" id="1311"/>
    <lineage>
        <taxon>Bacteria</taxon>
        <taxon>Bacillati</taxon>
        <taxon>Bacillota</taxon>
        <taxon>Bacilli</taxon>
        <taxon>Lactobacillales</taxon>
        <taxon>Streptococcaceae</taxon>
        <taxon>Streptococcus</taxon>
    </lineage>
</organism>
<accession>A0A7Z6WI00</accession>
<protein>
    <submittedName>
        <fullName evidence="1">Uncharacterized protein</fullName>
    </submittedName>
</protein>
<gene>
    <name evidence="1" type="ORF">C4618_02910</name>
</gene>
<feature type="non-terminal residue" evidence="1">
    <location>
        <position position="59"/>
    </location>
</feature>
<reference evidence="1 2" key="1">
    <citation type="journal article" date="2018" name="Emerg. Microbes Infect.">
        <title>Phenotypic and molecular analysis of nontypeable Group B streptococci: identification of cps2a and hybrid cps2a/cps5 Group B streptococcal capsule gene clusters.</title>
        <authorList>
            <person name="Alhhazmi A."/>
            <person name="Tyrrell G.J."/>
        </authorList>
    </citation>
    <scope>NUCLEOTIDE SEQUENCE [LARGE SCALE GENOMIC DNA]</scope>
    <source>
        <strain evidence="1 2">PLGBS17</strain>
    </source>
</reference>
<name>A0A7Z6WI00_STRAG</name>
<evidence type="ECO:0000313" key="2">
    <source>
        <dbReference type="Proteomes" id="UP000256718"/>
    </source>
</evidence>
<dbReference type="EMBL" id="QHGZ01000084">
    <property type="protein sequence ID" value="RDY85419.1"/>
    <property type="molecule type" value="Genomic_DNA"/>
</dbReference>
<sequence>MSKKTDSNYLHSNCSDKKIWSDEEPLQQETIPKDRDCVIKPVITMTVEHVEIPLDDQSY</sequence>
<dbReference type="AlphaFoldDB" id="A0A7Z6WI00"/>
<comment type="caution">
    <text evidence="1">The sequence shown here is derived from an EMBL/GenBank/DDBJ whole genome shotgun (WGS) entry which is preliminary data.</text>
</comment>
<evidence type="ECO:0000313" key="1">
    <source>
        <dbReference type="EMBL" id="RDY85419.1"/>
    </source>
</evidence>
<proteinExistence type="predicted"/>
<dbReference type="Proteomes" id="UP000256718">
    <property type="component" value="Unassembled WGS sequence"/>
</dbReference>